<evidence type="ECO:0000313" key="4">
    <source>
        <dbReference type="EMBL" id="MEK9502417.1"/>
    </source>
</evidence>
<evidence type="ECO:0000313" key="5">
    <source>
        <dbReference type="Proteomes" id="UP001484239"/>
    </source>
</evidence>
<dbReference type="Pfam" id="PF00583">
    <property type="entry name" value="Acetyltransf_1"/>
    <property type="match status" value="1"/>
</dbReference>
<dbReference type="PROSITE" id="PS51186">
    <property type="entry name" value="GNAT"/>
    <property type="match status" value="1"/>
</dbReference>
<gene>
    <name evidence="4" type="ORF">WI372_15595</name>
</gene>
<dbReference type="Gene3D" id="3.40.630.30">
    <property type="match status" value="1"/>
</dbReference>
<dbReference type="InterPro" id="IPR016181">
    <property type="entry name" value="Acyl_CoA_acyltransferase"/>
</dbReference>
<dbReference type="SUPFAM" id="SSF55729">
    <property type="entry name" value="Acyl-CoA N-acyltransferases (Nat)"/>
    <property type="match status" value="1"/>
</dbReference>
<dbReference type="Proteomes" id="UP001484239">
    <property type="component" value="Unassembled WGS sequence"/>
</dbReference>
<keyword evidence="1" id="KW-0808">Transferase</keyword>
<evidence type="ECO:0000259" key="3">
    <source>
        <dbReference type="PROSITE" id="PS51186"/>
    </source>
</evidence>
<dbReference type="EMBL" id="JBBHLI010000011">
    <property type="protein sequence ID" value="MEK9502417.1"/>
    <property type="molecule type" value="Genomic_DNA"/>
</dbReference>
<name>A0ABU9EE52_9BACT</name>
<proteinExistence type="predicted"/>
<protein>
    <submittedName>
        <fullName evidence="4">N-acetyltransferase family protein</fullName>
    </submittedName>
</protein>
<organism evidence="4 5">
    <name type="scientific">Gaopeijia maritima</name>
    <dbReference type="NCBI Taxonomy" id="3119007"/>
    <lineage>
        <taxon>Bacteria</taxon>
        <taxon>Pseudomonadati</taxon>
        <taxon>Gemmatimonadota</taxon>
        <taxon>Longimicrobiia</taxon>
        <taxon>Gaopeijiales</taxon>
        <taxon>Gaopeijiaceae</taxon>
        <taxon>Gaopeijia</taxon>
    </lineage>
</organism>
<dbReference type="RefSeq" id="WP_405283948.1">
    <property type="nucleotide sequence ID" value="NZ_CP144380.1"/>
</dbReference>
<dbReference type="PANTHER" id="PTHR43072">
    <property type="entry name" value="N-ACETYLTRANSFERASE"/>
    <property type="match status" value="1"/>
</dbReference>
<sequence>MDRPTVIVPLLPEHWPAVRAIYLEGIATGHATFETEAPEWEAWNAKCLEAGRLVALVDGSVAGWAALMPVSQRPVYAGVMEESVYVGSGYRGRGIGRRLLEHLVTESESIGVWTLQAGIFPENTASLRIHEQCGFRRVGLRRGLGRMAGRWRDVLLLERRSEVAGTD</sequence>
<evidence type="ECO:0000256" key="2">
    <source>
        <dbReference type="ARBA" id="ARBA00023315"/>
    </source>
</evidence>
<evidence type="ECO:0000256" key="1">
    <source>
        <dbReference type="ARBA" id="ARBA00022679"/>
    </source>
</evidence>
<keyword evidence="5" id="KW-1185">Reference proteome</keyword>
<dbReference type="PANTHER" id="PTHR43072:SF23">
    <property type="entry name" value="UPF0039 PROTEIN C11D3.02C"/>
    <property type="match status" value="1"/>
</dbReference>
<accession>A0ABU9EE52</accession>
<keyword evidence="2" id="KW-0012">Acyltransferase</keyword>
<reference evidence="4 5" key="1">
    <citation type="submission" date="2024-02" db="EMBL/GenBank/DDBJ databases">
        <title>A novel Gemmatimonadota bacterium.</title>
        <authorList>
            <person name="Du Z.-J."/>
            <person name="Ye Y.-Q."/>
        </authorList>
    </citation>
    <scope>NUCLEOTIDE SEQUENCE [LARGE SCALE GENOMIC DNA]</scope>
    <source>
        <strain evidence="4 5">DH-20</strain>
    </source>
</reference>
<feature type="domain" description="N-acetyltransferase" evidence="3">
    <location>
        <begin position="5"/>
        <end position="158"/>
    </location>
</feature>
<comment type="caution">
    <text evidence="4">The sequence shown here is derived from an EMBL/GenBank/DDBJ whole genome shotgun (WGS) entry which is preliminary data.</text>
</comment>
<dbReference type="InterPro" id="IPR000182">
    <property type="entry name" value="GNAT_dom"/>
</dbReference>